<reference evidence="7 8" key="1">
    <citation type="submission" date="2017-06" db="EMBL/GenBank/DDBJ databases">
        <title>Aedes aegypti genome working group (AGWG) sequencing and assembly.</title>
        <authorList>
            <consortium name="Aedes aegypti Genome Working Group (AGWG)"/>
            <person name="Matthews B.J."/>
        </authorList>
    </citation>
    <scope>NUCLEOTIDE SEQUENCE [LARGE SCALE GENOMIC DNA]</scope>
    <source>
        <strain evidence="7 8">LVP_AGWG</strain>
    </source>
</reference>
<dbReference type="PANTHER" id="PTHR14879:SF5">
    <property type="entry name" value="RING-TYPE DOMAIN-CONTAINING PROTEIN"/>
    <property type="match status" value="1"/>
</dbReference>
<dbReference type="InterPro" id="IPR001841">
    <property type="entry name" value="Znf_RING"/>
</dbReference>
<proteinExistence type="predicted"/>
<dbReference type="OrthoDB" id="1711136at2759"/>
<keyword evidence="1 3" id="KW-0863">Zinc-finger</keyword>
<keyword evidence="5" id="KW-1133">Transmembrane helix</keyword>
<dbReference type="EnsemblMetazoa" id="AAEL026371-RA">
    <property type="protein sequence ID" value="AAEL026371-PA"/>
    <property type="gene ID" value="AAEL026371"/>
</dbReference>
<keyword evidence="2" id="KW-0862">Zinc</keyword>
<feature type="transmembrane region" description="Helical" evidence="5">
    <location>
        <begin position="188"/>
        <end position="205"/>
    </location>
</feature>
<dbReference type="Proteomes" id="UP000008820">
    <property type="component" value="Chromosome 2"/>
</dbReference>
<dbReference type="Pfam" id="PF13920">
    <property type="entry name" value="zf-C3HC4_3"/>
    <property type="match status" value="1"/>
</dbReference>
<evidence type="ECO:0000256" key="2">
    <source>
        <dbReference type="ARBA" id="ARBA00022833"/>
    </source>
</evidence>
<evidence type="ECO:0000313" key="8">
    <source>
        <dbReference type="Proteomes" id="UP000008820"/>
    </source>
</evidence>
<protein>
    <recommendedName>
        <fullName evidence="6">RING-type domain-containing protein</fullName>
    </recommendedName>
</protein>
<evidence type="ECO:0000256" key="3">
    <source>
        <dbReference type="PROSITE-ProRule" id="PRU00175"/>
    </source>
</evidence>
<dbReference type="InterPro" id="IPR013083">
    <property type="entry name" value="Znf_RING/FYVE/PHD"/>
</dbReference>
<feature type="region of interest" description="Disordered" evidence="4">
    <location>
        <begin position="305"/>
        <end position="347"/>
    </location>
</feature>
<feature type="domain" description="RING-type" evidence="6">
    <location>
        <begin position="355"/>
        <end position="394"/>
    </location>
</feature>
<organism evidence="7 8">
    <name type="scientific">Aedes aegypti</name>
    <name type="common">Yellowfever mosquito</name>
    <name type="synonym">Culex aegypti</name>
    <dbReference type="NCBI Taxonomy" id="7159"/>
    <lineage>
        <taxon>Eukaryota</taxon>
        <taxon>Metazoa</taxon>
        <taxon>Ecdysozoa</taxon>
        <taxon>Arthropoda</taxon>
        <taxon>Hexapoda</taxon>
        <taxon>Insecta</taxon>
        <taxon>Pterygota</taxon>
        <taxon>Neoptera</taxon>
        <taxon>Endopterygota</taxon>
        <taxon>Diptera</taxon>
        <taxon>Nematocera</taxon>
        <taxon>Culicoidea</taxon>
        <taxon>Culicidae</taxon>
        <taxon>Culicinae</taxon>
        <taxon>Aedini</taxon>
        <taxon>Aedes</taxon>
        <taxon>Stegomyia</taxon>
    </lineage>
</organism>
<evidence type="ECO:0000256" key="1">
    <source>
        <dbReference type="ARBA" id="ARBA00022771"/>
    </source>
</evidence>
<sequence length="405" mass="46088">MALSEIADFVVNVFQLINYLLKVSIFIGKILVEIIRNAGFVVWKVLEAIGRFMVVFYEDYSYFVEDFKNALSAIARFVCGCLVAICEGLVNAVLSVGNAVAAGYHGIGELLSGRLLTVPIFTFEFLKQVLVLVGNGVWFLVTLPGHFVKNFWEWLEAGLGVIGHFSRDVGAKSLEILSRLGHYLVKDVPLQSAAGIVILIVAYMNPRASKRVRYFCFRILRYFYRKLLPYGRGLRRKYIQLKEMIAQSIDYIILTILAGFEYLQNRATHIYDTGIHRTASFIRTFFTLSDRRRVRIIPHQRHHFSRIENRQDHSESEQSSRSSSASSNQSTESRSQSSPNKKHPADQSGPNIGLCIICEDNEKSVVLVPCGHLCMCKQCADQLQNYNQYCPICRTLIYRKVDVFI</sequence>
<keyword evidence="5" id="KW-0472">Membrane</keyword>
<name>A0A903VR68_AEDAE</name>
<evidence type="ECO:0000256" key="4">
    <source>
        <dbReference type="SAM" id="MobiDB-lite"/>
    </source>
</evidence>
<accession>A0A903VR68</accession>
<dbReference type="SMART" id="SM00184">
    <property type="entry name" value="RING"/>
    <property type="match status" value="1"/>
</dbReference>
<evidence type="ECO:0000313" key="7">
    <source>
        <dbReference type="EnsemblMetazoa" id="AAEL026371-PA"/>
    </source>
</evidence>
<keyword evidence="5" id="KW-0812">Transmembrane</keyword>
<dbReference type="AlphaFoldDB" id="A0A903VR68"/>
<evidence type="ECO:0000259" key="6">
    <source>
        <dbReference type="PROSITE" id="PS50089"/>
    </source>
</evidence>
<dbReference type="Gene3D" id="3.30.40.10">
    <property type="entry name" value="Zinc/RING finger domain, C3HC4 (zinc finger)"/>
    <property type="match status" value="1"/>
</dbReference>
<feature type="transmembrane region" description="Helical" evidence="5">
    <location>
        <begin position="129"/>
        <end position="148"/>
    </location>
</feature>
<gene>
    <name evidence="7" type="primary">110675210</name>
</gene>
<keyword evidence="8" id="KW-1185">Reference proteome</keyword>
<feature type="compositionally biased region" description="Low complexity" evidence="4">
    <location>
        <begin position="319"/>
        <end position="338"/>
    </location>
</feature>
<dbReference type="InterPro" id="IPR051728">
    <property type="entry name" value="RING-FYVE_E3_ubiquitin-ligase"/>
</dbReference>
<dbReference type="PANTHER" id="PTHR14879">
    <property type="entry name" value="CASPASE REGULATOR, RING FINGER DOMAIN-CONTAINING"/>
    <property type="match status" value="1"/>
</dbReference>
<feature type="compositionally biased region" description="Basic and acidic residues" evidence="4">
    <location>
        <begin position="305"/>
        <end position="318"/>
    </location>
</feature>
<dbReference type="GO" id="GO:0008270">
    <property type="term" value="F:zinc ion binding"/>
    <property type="evidence" value="ECO:0007669"/>
    <property type="project" value="UniProtKB-KW"/>
</dbReference>
<reference evidence="7" key="2">
    <citation type="submission" date="2022-10" db="UniProtKB">
        <authorList>
            <consortium name="EnsemblMetazoa"/>
        </authorList>
    </citation>
    <scope>IDENTIFICATION</scope>
    <source>
        <strain evidence="7">LVP_AGWG</strain>
    </source>
</reference>
<dbReference type="SUPFAM" id="SSF57850">
    <property type="entry name" value="RING/U-box"/>
    <property type="match status" value="1"/>
</dbReference>
<dbReference type="PROSITE" id="PS50089">
    <property type="entry name" value="ZF_RING_2"/>
    <property type="match status" value="1"/>
</dbReference>
<evidence type="ECO:0000256" key="5">
    <source>
        <dbReference type="SAM" id="Phobius"/>
    </source>
</evidence>
<keyword evidence="1 3" id="KW-0479">Metal-binding</keyword>